<comment type="caution">
    <text evidence="2">The sequence shown here is derived from an EMBL/GenBank/DDBJ whole genome shotgun (WGS) entry which is preliminary data.</text>
</comment>
<dbReference type="Proteomes" id="UP001241472">
    <property type="component" value="Unassembled WGS sequence"/>
</dbReference>
<dbReference type="PROSITE" id="PS50943">
    <property type="entry name" value="HTH_CROC1"/>
    <property type="match status" value="1"/>
</dbReference>
<dbReference type="InterPro" id="IPR001387">
    <property type="entry name" value="Cro/C1-type_HTH"/>
</dbReference>
<keyword evidence="3" id="KW-1185">Reference proteome</keyword>
<dbReference type="RefSeq" id="WP_306830465.1">
    <property type="nucleotide sequence ID" value="NZ_JAUSRF010000001.1"/>
</dbReference>
<dbReference type="SUPFAM" id="SSF47413">
    <property type="entry name" value="lambda repressor-like DNA-binding domains"/>
    <property type="match status" value="1"/>
</dbReference>
<dbReference type="Gene3D" id="1.10.260.40">
    <property type="entry name" value="lambda repressor-like DNA-binding domains"/>
    <property type="match status" value="1"/>
</dbReference>
<feature type="domain" description="HTH cro/C1-type" evidence="1">
    <location>
        <begin position="34"/>
        <end position="87"/>
    </location>
</feature>
<sequence>MTGTDWNDLRAELPDDVRAELDAKREARRMGNALAELRKATGLTQQDVARRAAMTQNTVSKIEHADDVLVSSIVRYMHSMGGSVELVLKTPDGNMQRVDFDPKVYARHSNKP</sequence>
<organism evidence="2 3">
    <name type="scientific">Neorhizobium huautlense</name>
    <dbReference type="NCBI Taxonomy" id="67774"/>
    <lineage>
        <taxon>Bacteria</taxon>
        <taxon>Pseudomonadati</taxon>
        <taxon>Pseudomonadota</taxon>
        <taxon>Alphaproteobacteria</taxon>
        <taxon>Hyphomicrobiales</taxon>
        <taxon>Rhizobiaceae</taxon>
        <taxon>Rhizobium/Agrobacterium group</taxon>
        <taxon>Neorhizobium</taxon>
    </lineage>
</organism>
<evidence type="ECO:0000313" key="3">
    <source>
        <dbReference type="Proteomes" id="UP001241472"/>
    </source>
</evidence>
<accession>A0ABT9PMG5</accession>
<dbReference type="InterPro" id="IPR010982">
    <property type="entry name" value="Lambda_DNA-bd_dom_sf"/>
</dbReference>
<dbReference type="EMBL" id="JAUSRF010000001">
    <property type="protein sequence ID" value="MDP9835642.1"/>
    <property type="molecule type" value="Genomic_DNA"/>
</dbReference>
<name>A0ABT9PMG5_9HYPH</name>
<proteinExistence type="predicted"/>
<dbReference type="GO" id="GO:0003677">
    <property type="term" value="F:DNA binding"/>
    <property type="evidence" value="ECO:0007669"/>
    <property type="project" value="UniProtKB-KW"/>
</dbReference>
<dbReference type="SMART" id="SM00530">
    <property type="entry name" value="HTH_XRE"/>
    <property type="match status" value="1"/>
</dbReference>
<protein>
    <submittedName>
        <fullName evidence="2">DNA-binding XRE family transcriptional regulator</fullName>
    </submittedName>
</protein>
<reference evidence="2 3" key="1">
    <citation type="submission" date="2023-07" db="EMBL/GenBank/DDBJ databases">
        <title>Sorghum-associated microbial communities from plants grown in Nebraska, USA.</title>
        <authorList>
            <person name="Schachtman D."/>
        </authorList>
    </citation>
    <scope>NUCLEOTIDE SEQUENCE [LARGE SCALE GENOMIC DNA]</scope>
    <source>
        <strain evidence="2 3">DS1307</strain>
    </source>
</reference>
<dbReference type="CDD" id="cd00093">
    <property type="entry name" value="HTH_XRE"/>
    <property type="match status" value="1"/>
</dbReference>
<dbReference type="Pfam" id="PF13560">
    <property type="entry name" value="HTH_31"/>
    <property type="match status" value="1"/>
</dbReference>
<evidence type="ECO:0000259" key="1">
    <source>
        <dbReference type="PROSITE" id="PS50943"/>
    </source>
</evidence>
<evidence type="ECO:0000313" key="2">
    <source>
        <dbReference type="EMBL" id="MDP9835642.1"/>
    </source>
</evidence>
<gene>
    <name evidence="2" type="ORF">J2T09_000383</name>
</gene>
<keyword evidence="2" id="KW-0238">DNA-binding</keyword>